<evidence type="ECO:0000256" key="1">
    <source>
        <dbReference type="SAM" id="MobiDB-lite"/>
    </source>
</evidence>
<name>A0A812UDD3_9DINO</name>
<keyword evidence="3" id="KW-1185">Reference proteome</keyword>
<accession>A0A812UDD3</accession>
<dbReference type="AlphaFoldDB" id="A0A812UDD3"/>
<dbReference type="EMBL" id="CAJNJA010026741">
    <property type="protein sequence ID" value="CAE7564053.1"/>
    <property type="molecule type" value="Genomic_DNA"/>
</dbReference>
<reference evidence="2" key="1">
    <citation type="submission" date="2021-02" db="EMBL/GenBank/DDBJ databases">
        <authorList>
            <person name="Dougan E. K."/>
            <person name="Rhodes N."/>
            <person name="Thang M."/>
            <person name="Chan C."/>
        </authorList>
    </citation>
    <scope>NUCLEOTIDE SEQUENCE</scope>
</reference>
<protein>
    <submittedName>
        <fullName evidence="2">Uncharacterized protein</fullName>
    </submittedName>
</protein>
<feature type="compositionally biased region" description="Basic and acidic residues" evidence="1">
    <location>
        <begin position="33"/>
        <end position="47"/>
    </location>
</feature>
<organism evidence="2 3">
    <name type="scientific">Symbiodinium necroappetens</name>
    <dbReference type="NCBI Taxonomy" id="1628268"/>
    <lineage>
        <taxon>Eukaryota</taxon>
        <taxon>Sar</taxon>
        <taxon>Alveolata</taxon>
        <taxon>Dinophyceae</taxon>
        <taxon>Suessiales</taxon>
        <taxon>Symbiodiniaceae</taxon>
        <taxon>Symbiodinium</taxon>
    </lineage>
</organism>
<dbReference type="Proteomes" id="UP000601435">
    <property type="component" value="Unassembled WGS sequence"/>
</dbReference>
<feature type="region of interest" description="Disordered" evidence="1">
    <location>
        <begin position="332"/>
        <end position="408"/>
    </location>
</feature>
<feature type="compositionally biased region" description="Basic residues" evidence="1">
    <location>
        <begin position="53"/>
        <end position="82"/>
    </location>
</feature>
<comment type="caution">
    <text evidence="2">The sequence shown here is derived from an EMBL/GenBank/DDBJ whole genome shotgun (WGS) entry which is preliminary data.</text>
</comment>
<gene>
    <name evidence="2" type="ORF">SNEC2469_LOCUS16327</name>
</gene>
<evidence type="ECO:0000313" key="3">
    <source>
        <dbReference type="Proteomes" id="UP000601435"/>
    </source>
</evidence>
<dbReference type="OrthoDB" id="434096at2759"/>
<feature type="region of interest" description="Disordered" evidence="1">
    <location>
        <begin position="1"/>
        <end position="86"/>
    </location>
</feature>
<proteinExistence type="predicted"/>
<sequence>MAGKARVATKAKAKAAAGKTSKKSAQQGKKSTRKEAGPKSAGPDRGRPTAKVAAKHRAEKHKGHKGKNGGSKKQKQASKLRAKQWQPCKLCGRTPEEVKKDGELWGQYDTSGQPVGAGCRLDLETLVEGWPGISLESAAEMLHSREAKTAGFRQEFPKAKRIKKDSGVLKSRFNPASSVRTQKFRFRMVYHDTAFLTDSELQNLTDVPVAALKVKTHRGAIQVEDRSETVQGTFLSLKGMPEDVRSWVRKVRHGYVTQVSHDEDRLVPDRQIRAEQGNLLFDFFSDKMRESAEKACRTKHRPSLPELSTLLQQAAAYRQENVADVPGDAEEDIAEGEQGEEEDKEEDPVVSEGEGPDAVARSQASKQILVQPEMTAAPSLEAGSFDVPTKASSTRQMGSKSGKGAKKKKGVIRKLKGKVYKCFHSLNPAQHLEKRARRVADTMKGQKASQHALLTSRVDLMEHIDKLVIPPGAIAKMSVPALLASLHKLKDEDIELPFDLRLLVLERFTAEALDEVVDSAAAEDKKVNKALGKWLSYCSVSPASFETKTACEIEPTFAWAYQRMKDELAFALKTKKLAEAEHQQEVKDNDEVIAESLIDCLASEQFFSLLSAPDKKENRKKLQLMCESFLKAFFESKEKNIYQKLPDVVSRVLETFRRCCSACVALLHPRPGHAGSDSADAVSITSSAGQDALGKRLRKHFTEQGSVWQKLYDDLLAKGQNTITLIPMLDKLTEQLSNVTLDEDDANSIVKHVDHALLRSCVENRPKFEKQMRSGLLGPFDVQLCRVTLLLAKAIPCHSAEQLAQLNPNLDVDDVSQALDLNLQAPGIPEAKKALTAWRQREKGFLKMLDFKKLVDYFPAIGEDLPEDFGFLYHGKMLLDGINEVPADVMGKDTAKKHACGRAFFHLFDALLKDRRWFSRLSVQSEESRTLNEECRM</sequence>
<evidence type="ECO:0000313" key="2">
    <source>
        <dbReference type="EMBL" id="CAE7564053.1"/>
    </source>
</evidence>
<feature type="compositionally biased region" description="Acidic residues" evidence="1">
    <location>
        <begin position="332"/>
        <end position="349"/>
    </location>
</feature>
<feature type="compositionally biased region" description="Low complexity" evidence="1">
    <location>
        <begin position="14"/>
        <end position="25"/>
    </location>
</feature>